<dbReference type="EMBL" id="PFEQ01000009">
    <property type="protein sequence ID" value="PJE74161.1"/>
    <property type="molecule type" value="Genomic_DNA"/>
</dbReference>
<dbReference type="InterPro" id="IPR018334">
    <property type="entry name" value="ArsR_HTH"/>
</dbReference>
<dbReference type="Pfam" id="PF01022">
    <property type="entry name" value="HTH_5"/>
    <property type="match status" value="1"/>
</dbReference>
<organism evidence="5 6">
    <name type="scientific">Candidatus Taylorbacteria bacterium CG10_big_fil_rev_8_21_14_0_10_41_48</name>
    <dbReference type="NCBI Taxonomy" id="1975024"/>
    <lineage>
        <taxon>Bacteria</taxon>
        <taxon>Candidatus Tayloriibacteriota</taxon>
    </lineage>
</organism>
<sequence length="95" mass="11097">MYHSNMHLNELAKHMRTVGDESRLKILCVLFEKKKVCVSDIAHRLDMSVAVVSHHLQVMFREGLAVPVRQGKRICYELSKESFMSDLKKFVCKYK</sequence>
<dbReference type="InterPro" id="IPR001845">
    <property type="entry name" value="HTH_ArsR_DNA-bd_dom"/>
</dbReference>
<evidence type="ECO:0000313" key="5">
    <source>
        <dbReference type="EMBL" id="PJE74161.1"/>
    </source>
</evidence>
<name>A0A2M8LC67_9BACT</name>
<reference evidence="6" key="1">
    <citation type="submission" date="2017-09" db="EMBL/GenBank/DDBJ databases">
        <title>Depth-based differentiation of microbial function through sediment-hosted aquifers and enrichment of novel symbionts in the deep terrestrial subsurface.</title>
        <authorList>
            <person name="Probst A.J."/>
            <person name="Ladd B."/>
            <person name="Jarett J.K."/>
            <person name="Geller-Mcgrath D.E."/>
            <person name="Sieber C.M.K."/>
            <person name="Emerson J.B."/>
            <person name="Anantharaman K."/>
            <person name="Thomas B.C."/>
            <person name="Malmstrom R."/>
            <person name="Stieglmeier M."/>
            <person name="Klingl A."/>
            <person name="Woyke T."/>
            <person name="Ryan C.M."/>
            <person name="Banfield J.F."/>
        </authorList>
    </citation>
    <scope>NUCLEOTIDE SEQUENCE [LARGE SCALE GENOMIC DNA]</scope>
</reference>
<dbReference type="PANTHER" id="PTHR33154">
    <property type="entry name" value="TRANSCRIPTIONAL REGULATOR, ARSR FAMILY"/>
    <property type="match status" value="1"/>
</dbReference>
<dbReference type="InterPro" id="IPR036388">
    <property type="entry name" value="WH-like_DNA-bd_sf"/>
</dbReference>
<evidence type="ECO:0000256" key="3">
    <source>
        <dbReference type="ARBA" id="ARBA00023163"/>
    </source>
</evidence>
<dbReference type="AlphaFoldDB" id="A0A2M8LC67"/>
<evidence type="ECO:0000259" key="4">
    <source>
        <dbReference type="PROSITE" id="PS50987"/>
    </source>
</evidence>
<dbReference type="CDD" id="cd00090">
    <property type="entry name" value="HTH_ARSR"/>
    <property type="match status" value="1"/>
</dbReference>
<dbReference type="GO" id="GO:0003700">
    <property type="term" value="F:DNA-binding transcription factor activity"/>
    <property type="evidence" value="ECO:0007669"/>
    <property type="project" value="InterPro"/>
</dbReference>
<dbReference type="InterPro" id="IPR036390">
    <property type="entry name" value="WH_DNA-bd_sf"/>
</dbReference>
<dbReference type="GO" id="GO:0003677">
    <property type="term" value="F:DNA binding"/>
    <property type="evidence" value="ECO:0007669"/>
    <property type="project" value="UniProtKB-KW"/>
</dbReference>
<protein>
    <recommendedName>
        <fullName evidence="4">HTH arsR-type domain-containing protein</fullName>
    </recommendedName>
</protein>
<keyword evidence="1" id="KW-0805">Transcription regulation</keyword>
<gene>
    <name evidence="5" type="ORF">COV01_01525</name>
</gene>
<keyword evidence="3" id="KW-0804">Transcription</keyword>
<feature type="domain" description="HTH arsR-type" evidence="4">
    <location>
        <begin position="3"/>
        <end position="95"/>
    </location>
</feature>
<dbReference type="InterPro" id="IPR051081">
    <property type="entry name" value="HTH_MetalResp_TranReg"/>
</dbReference>
<dbReference type="NCBIfam" id="NF033788">
    <property type="entry name" value="HTH_metalloreg"/>
    <property type="match status" value="1"/>
</dbReference>
<dbReference type="SUPFAM" id="SSF46785">
    <property type="entry name" value="Winged helix' DNA-binding domain"/>
    <property type="match status" value="1"/>
</dbReference>
<keyword evidence="2" id="KW-0238">DNA-binding</keyword>
<accession>A0A2M8LC67</accession>
<evidence type="ECO:0000256" key="2">
    <source>
        <dbReference type="ARBA" id="ARBA00023125"/>
    </source>
</evidence>
<dbReference type="SMART" id="SM00418">
    <property type="entry name" value="HTH_ARSR"/>
    <property type="match status" value="1"/>
</dbReference>
<dbReference type="InterPro" id="IPR011991">
    <property type="entry name" value="ArsR-like_HTH"/>
</dbReference>
<comment type="caution">
    <text evidence="5">The sequence shown here is derived from an EMBL/GenBank/DDBJ whole genome shotgun (WGS) entry which is preliminary data.</text>
</comment>
<evidence type="ECO:0000313" key="6">
    <source>
        <dbReference type="Proteomes" id="UP000228700"/>
    </source>
</evidence>
<dbReference type="PANTHER" id="PTHR33154:SF33">
    <property type="entry name" value="TRANSCRIPTIONAL REPRESSOR SDPR"/>
    <property type="match status" value="1"/>
</dbReference>
<proteinExistence type="predicted"/>
<dbReference type="PRINTS" id="PR00778">
    <property type="entry name" value="HTHARSR"/>
</dbReference>
<dbReference type="PROSITE" id="PS50987">
    <property type="entry name" value="HTH_ARSR_2"/>
    <property type="match status" value="1"/>
</dbReference>
<dbReference type="Proteomes" id="UP000228700">
    <property type="component" value="Unassembled WGS sequence"/>
</dbReference>
<dbReference type="PROSITE" id="PS00846">
    <property type="entry name" value="HTH_ARSR_1"/>
    <property type="match status" value="1"/>
</dbReference>
<evidence type="ECO:0000256" key="1">
    <source>
        <dbReference type="ARBA" id="ARBA00023015"/>
    </source>
</evidence>
<dbReference type="Gene3D" id="1.10.10.10">
    <property type="entry name" value="Winged helix-like DNA-binding domain superfamily/Winged helix DNA-binding domain"/>
    <property type="match status" value="1"/>
</dbReference>